<feature type="transmembrane region" description="Helical" evidence="1">
    <location>
        <begin position="27"/>
        <end position="49"/>
    </location>
</feature>
<reference evidence="2" key="1">
    <citation type="submission" date="2019-01" db="EMBL/GenBank/DDBJ databases">
        <authorList>
            <person name="Ashton P.M."/>
            <person name="Dallman T."/>
            <person name="Nair S."/>
            <person name="De Pinna E."/>
            <person name="Peters T."/>
            <person name="Grant K."/>
        </authorList>
    </citation>
    <scope>NUCLEOTIDE SEQUENCE</scope>
    <source>
        <strain evidence="2">565162</strain>
    </source>
</reference>
<feature type="transmembrane region" description="Helical" evidence="1">
    <location>
        <begin position="5"/>
        <end position="21"/>
    </location>
</feature>
<keyword evidence="1" id="KW-0472">Membrane</keyword>
<comment type="caution">
    <text evidence="2">The sequence shown here is derived from an EMBL/GenBank/DDBJ whole genome shotgun (WGS) entry which is preliminary data.</text>
</comment>
<gene>
    <name evidence="2" type="ORF">EUP90_14075</name>
</gene>
<keyword evidence="1" id="KW-0812">Transmembrane</keyword>
<keyword evidence="1" id="KW-1133">Transmembrane helix</keyword>
<protein>
    <submittedName>
        <fullName evidence="2">Uncharacterized protein</fullName>
    </submittedName>
</protein>
<organism evidence="2">
    <name type="scientific">Salmonella enterica subsp. enterica serovar Kottbus</name>
    <dbReference type="NCBI Taxonomy" id="224727"/>
    <lineage>
        <taxon>Bacteria</taxon>
        <taxon>Pseudomonadati</taxon>
        <taxon>Pseudomonadota</taxon>
        <taxon>Gammaproteobacteria</taxon>
        <taxon>Enterobacterales</taxon>
        <taxon>Enterobacteriaceae</taxon>
        <taxon>Salmonella</taxon>
    </lineage>
</organism>
<evidence type="ECO:0000313" key="2">
    <source>
        <dbReference type="EMBL" id="ECA9663112.1"/>
    </source>
</evidence>
<accession>A0A5H5T5B9</accession>
<sequence length="75" mass="8479">MKRWFLIITVFAIIYAIFPALKAPMQIISLAIIAIGAFITVSVLVFKVLKFLVWLSKDDGCKVHQEKEGKITKVD</sequence>
<evidence type="ECO:0000256" key="1">
    <source>
        <dbReference type="SAM" id="Phobius"/>
    </source>
</evidence>
<dbReference type="EMBL" id="AAHWBJ010000011">
    <property type="protein sequence ID" value="ECA9663112.1"/>
    <property type="molecule type" value="Genomic_DNA"/>
</dbReference>
<proteinExistence type="predicted"/>
<name>A0A5H5T5B9_SALET</name>
<dbReference type="AlphaFoldDB" id="A0A5H5T5B9"/>